<sequence>MEGAAQTLLSRRPALLSVAGQVLELRDELEAINALLIMQSEAEDGAVDRFLQVCMRQLREVAYNAEDCIDLYTLRVESRRPNDGVRACLGRLLGTLLSRRRLAGQIGALRARAVAISERQARFGVNRDALRRCSPPLLPAAPMPVSVSAPANDAADRRHRRLVSIAEQAHKLAARLKAPVGDEGERKGCFFHRRVRRTWQDDAVHRGVPAAGSGVPVAGDGVGVSGLPADQGPQAVAHQPSSAGRQARNS</sequence>
<dbReference type="GO" id="GO:0006952">
    <property type="term" value="P:defense response"/>
    <property type="evidence" value="ECO:0007669"/>
    <property type="project" value="UniProtKB-KW"/>
</dbReference>
<comment type="similarity">
    <text evidence="1">Belongs to the disease resistance NB-LRR family.</text>
</comment>
<evidence type="ECO:0000259" key="7">
    <source>
        <dbReference type="Pfam" id="PF18052"/>
    </source>
</evidence>
<evidence type="ECO:0000256" key="5">
    <source>
        <dbReference type="ARBA" id="ARBA00022821"/>
    </source>
</evidence>
<gene>
    <name evidence="8" type="ORF">NCGR_LOCUS52009</name>
</gene>
<keyword evidence="5" id="KW-0611">Plant defense</keyword>
<evidence type="ECO:0000256" key="4">
    <source>
        <dbReference type="ARBA" id="ARBA00022741"/>
    </source>
</evidence>
<keyword evidence="3" id="KW-0677">Repeat</keyword>
<proteinExistence type="inferred from homology"/>
<dbReference type="Gene3D" id="1.20.5.4130">
    <property type="match status" value="1"/>
</dbReference>
<dbReference type="Pfam" id="PF18052">
    <property type="entry name" value="Rx_N"/>
    <property type="match status" value="1"/>
</dbReference>
<dbReference type="CDD" id="cd14798">
    <property type="entry name" value="RX-CC_like"/>
    <property type="match status" value="1"/>
</dbReference>
<dbReference type="PANTHER" id="PTHR19338:SF48">
    <property type="entry name" value="OS12G0166600 PROTEIN"/>
    <property type="match status" value="1"/>
</dbReference>
<evidence type="ECO:0000313" key="9">
    <source>
        <dbReference type="Proteomes" id="UP000604825"/>
    </source>
</evidence>
<protein>
    <recommendedName>
        <fullName evidence="7">Disease resistance N-terminal domain-containing protein</fullName>
    </recommendedName>
</protein>
<feature type="compositionally biased region" description="Polar residues" evidence="6">
    <location>
        <begin position="239"/>
        <end position="250"/>
    </location>
</feature>
<dbReference type="InterPro" id="IPR038005">
    <property type="entry name" value="RX-like_CC"/>
</dbReference>
<keyword evidence="2" id="KW-0433">Leucine-rich repeat</keyword>
<keyword evidence="9" id="KW-1185">Reference proteome</keyword>
<keyword evidence="4" id="KW-0547">Nucleotide-binding</keyword>
<reference evidence="8" key="1">
    <citation type="submission" date="2020-10" db="EMBL/GenBank/DDBJ databases">
        <authorList>
            <person name="Han B."/>
            <person name="Lu T."/>
            <person name="Zhao Q."/>
            <person name="Huang X."/>
            <person name="Zhao Y."/>
        </authorList>
    </citation>
    <scope>NUCLEOTIDE SEQUENCE</scope>
</reference>
<dbReference type="Proteomes" id="UP000604825">
    <property type="component" value="Unassembled WGS sequence"/>
</dbReference>
<dbReference type="AlphaFoldDB" id="A0A811RFF4"/>
<dbReference type="GO" id="GO:0000166">
    <property type="term" value="F:nucleotide binding"/>
    <property type="evidence" value="ECO:0007669"/>
    <property type="project" value="UniProtKB-KW"/>
</dbReference>
<evidence type="ECO:0000256" key="1">
    <source>
        <dbReference type="ARBA" id="ARBA00008894"/>
    </source>
</evidence>
<dbReference type="InterPro" id="IPR041118">
    <property type="entry name" value="Rx_N"/>
</dbReference>
<evidence type="ECO:0000256" key="2">
    <source>
        <dbReference type="ARBA" id="ARBA00022614"/>
    </source>
</evidence>
<dbReference type="PANTHER" id="PTHR19338">
    <property type="entry name" value="TRANSLOCASE OF INNER MITOCHONDRIAL MEMBRANE 13 HOMOLOG"/>
    <property type="match status" value="1"/>
</dbReference>
<feature type="domain" description="Disease resistance N-terminal" evidence="7">
    <location>
        <begin position="14"/>
        <end position="81"/>
    </location>
</feature>
<dbReference type="EMBL" id="CAJGYO010000014">
    <property type="protein sequence ID" value="CAD6268704.1"/>
    <property type="molecule type" value="Genomic_DNA"/>
</dbReference>
<feature type="region of interest" description="Disordered" evidence="6">
    <location>
        <begin position="210"/>
        <end position="250"/>
    </location>
</feature>
<organism evidence="8 9">
    <name type="scientific">Miscanthus lutarioriparius</name>
    <dbReference type="NCBI Taxonomy" id="422564"/>
    <lineage>
        <taxon>Eukaryota</taxon>
        <taxon>Viridiplantae</taxon>
        <taxon>Streptophyta</taxon>
        <taxon>Embryophyta</taxon>
        <taxon>Tracheophyta</taxon>
        <taxon>Spermatophyta</taxon>
        <taxon>Magnoliopsida</taxon>
        <taxon>Liliopsida</taxon>
        <taxon>Poales</taxon>
        <taxon>Poaceae</taxon>
        <taxon>PACMAD clade</taxon>
        <taxon>Panicoideae</taxon>
        <taxon>Andropogonodae</taxon>
        <taxon>Andropogoneae</taxon>
        <taxon>Saccharinae</taxon>
        <taxon>Miscanthus</taxon>
    </lineage>
</organism>
<evidence type="ECO:0000256" key="3">
    <source>
        <dbReference type="ARBA" id="ARBA00022737"/>
    </source>
</evidence>
<comment type="caution">
    <text evidence="8">The sequence shown here is derived from an EMBL/GenBank/DDBJ whole genome shotgun (WGS) entry which is preliminary data.</text>
</comment>
<accession>A0A811RFF4</accession>
<evidence type="ECO:0000256" key="6">
    <source>
        <dbReference type="SAM" id="MobiDB-lite"/>
    </source>
</evidence>
<name>A0A811RFF4_9POAL</name>
<evidence type="ECO:0000313" key="8">
    <source>
        <dbReference type="EMBL" id="CAD6268704.1"/>
    </source>
</evidence>